<evidence type="ECO:0000313" key="2">
    <source>
        <dbReference type="EMBL" id="MCK8140473.1"/>
    </source>
</evidence>
<keyword evidence="3" id="KW-1185">Reference proteome</keyword>
<keyword evidence="1" id="KW-0472">Membrane</keyword>
<dbReference type="EMBL" id="JALNUB010000001">
    <property type="protein sequence ID" value="MCK8140473.1"/>
    <property type="molecule type" value="Genomic_DNA"/>
</dbReference>
<proteinExistence type="predicted"/>
<evidence type="ECO:0000256" key="1">
    <source>
        <dbReference type="SAM" id="Phobius"/>
    </source>
</evidence>
<dbReference type="InterPro" id="IPR011250">
    <property type="entry name" value="OMP/PagP_B-barrel"/>
</dbReference>
<evidence type="ECO:0000313" key="3">
    <source>
        <dbReference type="Proteomes" id="UP001139260"/>
    </source>
</evidence>
<keyword evidence="1" id="KW-1133">Transmembrane helix</keyword>
<dbReference type="Proteomes" id="UP001139260">
    <property type="component" value="Unassembled WGS sequence"/>
</dbReference>
<dbReference type="SUPFAM" id="SSF56925">
    <property type="entry name" value="OMPA-like"/>
    <property type="match status" value="1"/>
</dbReference>
<reference evidence="2" key="1">
    <citation type="submission" date="2022-04" db="EMBL/GenBank/DDBJ databases">
        <title>Flavobacterium pygoscelis sp. nov. isolated from Chinstrap chick (Pygoscelis antarcticus).</title>
        <authorList>
            <person name="Irgang R."/>
            <person name="Poblete-Morales M."/>
            <person name="Avendano-Herrera R."/>
        </authorList>
    </citation>
    <scope>NUCLEOTIDE SEQUENCE</scope>
    <source>
        <strain evidence="2">I-SCBP12n</strain>
    </source>
</reference>
<name>A0A9X1XS16_9FLAO</name>
<sequence>MKNKKNIDRLFQERFKDFESAPNDQTWSKIQTGLKEEKKERKIIPLWFKYSGIAVAFFVGFFSLNTLYKSQNSTKYRLENNIVIPKESLDSNNNTTVIIDSTSRGIKKTMEEIKSLSIAVGDSSTNTIQHESSAKTTNNTTSKQKNAIVNSQQNNSKSIVKNLKNSRTESLTANQYLLKKETNSSELQFPGKITEAINKNDNLAINQDQSESKRSNEIIVPNELEVILAQKKDLKDKVVSNNVKRWEIAPNVSAMYPNSKVANIDPEFNQNSKSSDKSVGFGIGIKYAVSKKMVLRTGINKFDLGFNTNNVTYSSGLNTTALANISYTENAMIEIRNNKDGNPLMSFEKDLQKTNSGTVNQKMGYYEIPLEVSYAIFDRKMGISVIAGVSTLFLDENKISLISSDNTIQLGEANNLNSVNFSTNIGLGFQYKFIKSFQLNLEPMFKYQLNTFNTNSGTKPLIFGLYSGISYHF</sequence>
<protein>
    <submittedName>
        <fullName evidence="2">PorT family protein</fullName>
    </submittedName>
</protein>
<feature type="transmembrane region" description="Helical" evidence="1">
    <location>
        <begin position="47"/>
        <end position="68"/>
    </location>
</feature>
<gene>
    <name evidence="2" type="ORF">MW871_01060</name>
</gene>
<dbReference type="RefSeq" id="WP_248427267.1">
    <property type="nucleotide sequence ID" value="NZ_JALNUB010000001.1"/>
</dbReference>
<comment type="caution">
    <text evidence="2">The sequence shown here is derived from an EMBL/GenBank/DDBJ whole genome shotgun (WGS) entry which is preliminary data.</text>
</comment>
<accession>A0A9X1XS16</accession>
<organism evidence="2 3">
    <name type="scientific">Flavobacterium pygoscelis</name>
    <dbReference type="NCBI Taxonomy" id="2893176"/>
    <lineage>
        <taxon>Bacteria</taxon>
        <taxon>Pseudomonadati</taxon>
        <taxon>Bacteroidota</taxon>
        <taxon>Flavobacteriia</taxon>
        <taxon>Flavobacteriales</taxon>
        <taxon>Flavobacteriaceae</taxon>
        <taxon>Flavobacterium</taxon>
    </lineage>
</organism>
<keyword evidence="1" id="KW-0812">Transmembrane</keyword>
<dbReference type="AlphaFoldDB" id="A0A9X1XS16"/>